<dbReference type="GO" id="GO:0019323">
    <property type="term" value="P:pentose catabolic process"/>
    <property type="evidence" value="ECO:0007669"/>
    <property type="project" value="TreeGrafter"/>
</dbReference>
<evidence type="ECO:0000313" key="9">
    <source>
        <dbReference type="EMBL" id="TDC20397.1"/>
    </source>
</evidence>
<keyword evidence="6" id="KW-0456">Lyase</keyword>
<feature type="region of interest" description="Disordered" evidence="7">
    <location>
        <begin position="94"/>
        <end position="116"/>
    </location>
</feature>
<dbReference type="GO" id="GO:0016020">
    <property type="term" value="C:membrane"/>
    <property type="evidence" value="ECO:0007669"/>
    <property type="project" value="UniProtKB-SubCell"/>
</dbReference>
<keyword evidence="4" id="KW-1133">Transmembrane helix</keyword>
<dbReference type="SMART" id="SM01007">
    <property type="entry name" value="Aldolase_II"/>
    <property type="match status" value="1"/>
</dbReference>
<accession>A0A4R4PEV5</accession>
<proteinExistence type="predicted"/>
<keyword evidence="2" id="KW-0812">Transmembrane</keyword>
<evidence type="ECO:0000256" key="6">
    <source>
        <dbReference type="ARBA" id="ARBA00023239"/>
    </source>
</evidence>
<keyword evidence="5" id="KW-0472">Membrane</keyword>
<dbReference type="RefSeq" id="WP_131935883.1">
    <property type="nucleotide sequence ID" value="NZ_BAAAMX010000002.1"/>
</dbReference>
<dbReference type="Proteomes" id="UP000295431">
    <property type="component" value="Unassembled WGS sequence"/>
</dbReference>
<dbReference type="Pfam" id="PF00596">
    <property type="entry name" value="Aldolase_II"/>
    <property type="match status" value="1"/>
</dbReference>
<dbReference type="InterPro" id="IPR050197">
    <property type="entry name" value="Aldolase_class_II_sugar_metab"/>
</dbReference>
<evidence type="ECO:0000256" key="5">
    <source>
        <dbReference type="ARBA" id="ARBA00023136"/>
    </source>
</evidence>
<dbReference type="EMBL" id="SMJW01000001">
    <property type="protein sequence ID" value="TDC20397.1"/>
    <property type="molecule type" value="Genomic_DNA"/>
</dbReference>
<dbReference type="InterPro" id="IPR036409">
    <property type="entry name" value="Aldolase_II/adducin_N_sf"/>
</dbReference>
<dbReference type="PANTHER" id="PTHR22789">
    <property type="entry name" value="FUCULOSE PHOSPHATE ALDOLASE"/>
    <property type="match status" value="1"/>
</dbReference>
<evidence type="ECO:0000256" key="3">
    <source>
        <dbReference type="ARBA" id="ARBA00022723"/>
    </source>
</evidence>
<gene>
    <name evidence="9" type="ORF">E1284_00495</name>
</gene>
<evidence type="ECO:0000256" key="4">
    <source>
        <dbReference type="ARBA" id="ARBA00022989"/>
    </source>
</evidence>
<dbReference type="Gene3D" id="3.40.225.10">
    <property type="entry name" value="Class II aldolase/adducin N-terminal domain"/>
    <property type="match status" value="1"/>
</dbReference>
<name>A0A4R4PEV5_9ACTN</name>
<keyword evidence="10" id="KW-1185">Reference proteome</keyword>
<dbReference type="PANTHER" id="PTHR22789:SF0">
    <property type="entry name" value="3-OXO-TETRONATE 4-PHOSPHATE DECARBOXYLASE-RELATED"/>
    <property type="match status" value="1"/>
</dbReference>
<dbReference type="Pfam" id="PF07681">
    <property type="entry name" value="DoxX"/>
    <property type="match status" value="1"/>
</dbReference>
<sequence>MAALLLRAAVGGTMVAHGVKHARSLEGTAGWFGSLGFRHPRLQARAGAAVERVLAAAGERLSAPDRGSDRLNMIIFMCDAARRDLGEYRPQPVPLGGRSPVLARTSTPPDRSPETSYAPLDGPGIGCELSPAQEFALFARMLSRLGYDDGLAGHITYQQPDGTFLVNPFLIPWDQLRASDVCVCDPSGTQTAGRYRINSATELHFAFHRVRSTRVIVHNHPKWSTAWSAMRRLPPVYDQSSALASGRLVLVDEYTGTVEQQEAAEQVIAAMGDAEMAILANHGVLIIADSLPELLTRARVLEVRSHNAWHVEAMGPGGRTLPDDMVARLGRGLEKVGGAFPGYFEAMARHEIAADRSVLD</sequence>
<evidence type="ECO:0000256" key="2">
    <source>
        <dbReference type="ARBA" id="ARBA00022692"/>
    </source>
</evidence>
<keyword evidence="3" id="KW-0479">Metal-binding</keyword>
<dbReference type="InterPro" id="IPR032808">
    <property type="entry name" value="DoxX"/>
</dbReference>
<protein>
    <submittedName>
        <fullName evidence="9">DoxX family membrane protein</fullName>
    </submittedName>
</protein>
<comment type="caution">
    <text evidence="9">The sequence shown here is derived from an EMBL/GenBank/DDBJ whole genome shotgun (WGS) entry which is preliminary data.</text>
</comment>
<dbReference type="GO" id="GO:0016832">
    <property type="term" value="F:aldehyde-lyase activity"/>
    <property type="evidence" value="ECO:0007669"/>
    <property type="project" value="TreeGrafter"/>
</dbReference>
<dbReference type="GO" id="GO:0046872">
    <property type="term" value="F:metal ion binding"/>
    <property type="evidence" value="ECO:0007669"/>
    <property type="project" value="UniProtKB-KW"/>
</dbReference>
<dbReference type="OrthoDB" id="9786287at2"/>
<reference evidence="9 10" key="1">
    <citation type="submission" date="2019-03" db="EMBL/GenBank/DDBJ databases">
        <title>Draft genome sequences of novel Actinobacteria.</title>
        <authorList>
            <person name="Sahin N."/>
            <person name="Ay H."/>
            <person name="Saygin H."/>
        </authorList>
    </citation>
    <scope>NUCLEOTIDE SEQUENCE [LARGE SCALE GENOMIC DNA]</scope>
    <source>
        <strain evidence="9 10">DSM 45347</strain>
    </source>
</reference>
<feature type="domain" description="Class II aldolase/adducin N-terminal" evidence="8">
    <location>
        <begin position="133"/>
        <end position="309"/>
    </location>
</feature>
<organism evidence="9 10">
    <name type="scientific">Actinomadura bangladeshensis</name>
    <dbReference type="NCBI Taxonomy" id="453573"/>
    <lineage>
        <taxon>Bacteria</taxon>
        <taxon>Bacillati</taxon>
        <taxon>Actinomycetota</taxon>
        <taxon>Actinomycetes</taxon>
        <taxon>Streptosporangiales</taxon>
        <taxon>Thermomonosporaceae</taxon>
        <taxon>Actinomadura</taxon>
    </lineage>
</organism>
<evidence type="ECO:0000256" key="1">
    <source>
        <dbReference type="ARBA" id="ARBA00004141"/>
    </source>
</evidence>
<dbReference type="InterPro" id="IPR001303">
    <property type="entry name" value="Aldolase_II/adducin_N"/>
</dbReference>
<comment type="subcellular location">
    <subcellularLocation>
        <location evidence="1">Membrane</location>
        <topology evidence="1">Multi-pass membrane protein</topology>
    </subcellularLocation>
</comment>
<dbReference type="GO" id="GO:0005829">
    <property type="term" value="C:cytosol"/>
    <property type="evidence" value="ECO:0007669"/>
    <property type="project" value="TreeGrafter"/>
</dbReference>
<evidence type="ECO:0000256" key="7">
    <source>
        <dbReference type="SAM" id="MobiDB-lite"/>
    </source>
</evidence>
<dbReference type="SUPFAM" id="SSF53639">
    <property type="entry name" value="AraD/HMP-PK domain-like"/>
    <property type="match status" value="1"/>
</dbReference>
<evidence type="ECO:0000259" key="8">
    <source>
        <dbReference type="SMART" id="SM01007"/>
    </source>
</evidence>
<evidence type="ECO:0000313" key="10">
    <source>
        <dbReference type="Proteomes" id="UP000295431"/>
    </source>
</evidence>
<dbReference type="AlphaFoldDB" id="A0A4R4PEV5"/>